<dbReference type="OrthoDB" id="1094864at2"/>
<sequence length="266" mass="29683">MRCISSHYLIMKLNLAIVDPLNRIFMKQLYIFITGLLVIFSSCKKTEVMSYDEPARAYFLIPYEADSPDTLNYTFAIKPDMLLIDTVRLPVRIMGAAATTDRIVGVQPVADSTSAVAGQDYLLLPTVVKAGAFTGNVQVVLKRNATMKTKLLRLSLQIVPSADFQPGVDKLAFKNGWSGAKTRFRIRFSDMLTKPDIWDAVMASFFGKYSATKYKFIIDVTGVSEFSRSIPYGAFSVYKTLCQEKLAAYELTNGPLVDENGERVSF</sequence>
<dbReference type="InterPro" id="IPR032299">
    <property type="entry name" value="DUF4843"/>
</dbReference>
<dbReference type="EMBL" id="QFFJ01000002">
    <property type="protein sequence ID" value="RBL88947.1"/>
    <property type="molecule type" value="Genomic_DNA"/>
</dbReference>
<dbReference type="Proteomes" id="UP000253410">
    <property type="component" value="Unassembled WGS sequence"/>
</dbReference>
<reference evidence="1 2" key="1">
    <citation type="submission" date="2018-05" db="EMBL/GenBank/DDBJ databases">
        <title>Chitinophaga sp. K3CV102501T nov., isolated from isolated from a monsoon evergreen broad-leaved forest soil.</title>
        <authorList>
            <person name="Lv Y."/>
        </authorList>
    </citation>
    <scope>NUCLEOTIDE SEQUENCE [LARGE SCALE GENOMIC DNA]</scope>
    <source>
        <strain evidence="1 2">GDMCC 1.1325</strain>
    </source>
</reference>
<dbReference type="Pfam" id="PF16132">
    <property type="entry name" value="DUF4843"/>
    <property type="match status" value="1"/>
</dbReference>
<protein>
    <recommendedName>
        <fullName evidence="3">DUF4843 domain-containing protein</fullName>
    </recommendedName>
</protein>
<evidence type="ECO:0000313" key="2">
    <source>
        <dbReference type="Proteomes" id="UP000253410"/>
    </source>
</evidence>
<name>A0A365XRH2_9BACT</name>
<accession>A0A365XRH2</accession>
<evidence type="ECO:0000313" key="1">
    <source>
        <dbReference type="EMBL" id="RBL88947.1"/>
    </source>
</evidence>
<comment type="caution">
    <text evidence="1">The sequence shown here is derived from an EMBL/GenBank/DDBJ whole genome shotgun (WGS) entry which is preliminary data.</text>
</comment>
<proteinExistence type="predicted"/>
<organism evidence="1 2">
    <name type="scientific">Chitinophaga flava</name>
    <dbReference type="NCBI Taxonomy" id="2259036"/>
    <lineage>
        <taxon>Bacteria</taxon>
        <taxon>Pseudomonadati</taxon>
        <taxon>Bacteroidota</taxon>
        <taxon>Chitinophagia</taxon>
        <taxon>Chitinophagales</taxon>
        <taxon>Chitinophagaceae</taxon>
        <taxon>Chitinophaga</taxon>
    </lineage>
</organism>
<dbReference type="AlphaFoldDB" id="A0A365XRH2"/>
<evidence type="ECO:0008006" key="3">
    <source>
        <dbReference type="Google" id="ProtNLM"/>
    </source>
</evidence>
<keyword evidence="2" id="KW-1185">Reference proteome</keyword>
<gene>
    <name evidence="1" type="ORF">DF182_20595</name>
</gene>